<evidence type="ECO:0000313" key="12">
    <source>
        <dbReference type="Proteomes" id="UP000254519"/>
    </source>
</evidence>
<dbReference type="HAMAP" id="MF_01659">
    <property type="entry name" value="MenD"/>
    <property type="match status" value="1"/>
</dbReference>
<keyword evidence="2 7" id="KW-0808">Transferase</keyword>
<dbReference type="PANTHER" id="PTHR42916">
    <property type="entry name" value="2-SUCCINYL-5-ENOLPYRUVYL-6-HYDROXY-3-CYCLOHEXENE-1-CARBOXYLATE SYNTHASE"/>
    <property type="match status" value="1"/>
</dbReference>
<proteinExistence type="inferred from homology"/>
<dbReference type="EMBL" id="UGYZ01000002">
    <property type="protein sequence ID" value="SUJ14690.1"/>
    <property type="molecule type" value="Genomic_DNA"/>
</dbReference>
<dbReference type="Pfam" id="PF02776">
    <property type="entry name" value="TPP_enzyme_N"/>
    <property type="match status" value="1"/>
</dbReference>
<dbReference type="InterPro" id="IPR032264">
    <property type="entry name" value="MenD_middle"/>
</dbReference>
<comment type="catalytic activity">
    <reaction evidence="7">
        <text>isochorismate + 2-oxoglutarate + H(+) = 5-enolpyruvoyl-6-hydroxy-2-succinyl-cyclohex-3-ene-1-carboxylate + CO2</text>
        <dbReference type="Rhea" id="RHEA:25593"/>
        <dbReference type="ChEBI" id="CHEBI:15378"/>
        <dbReference type="ChEBI" id="CHEBI:16526"/>
        <dbReference type="ChEBI" id="CHEBI:16810"/>
        <dbReference type="ChEBI" id="CHEBI:29780"/>
        <dbReference type="ChEBI" id="CHEBI:58818"/>
        <dbReference type="EC" id="2.2.1.9"/>
    </reaction>
</comment>
<comment type="pathway">
    <text evidence="7">Quinol/quinone metabolism; menaquinone biosynthesis.</text>
</comment>
<dbReference type="GO" id="GO:0030976">
    <property type="term" value="F:thiamine pyrophosphate binding"/>
    <property type="evidence" value="ECO:0007669"/>
    <property type="project" value="UniProtKB-UniRule"/>
</dbReference>
<evidence type="ECO:0000256" key="3">
    <source>
        <dbReference type="ARBA" id="ARBA00022723"/>
    </source>
</evidence>
<evidence type="ECO:0000256" key="4">
    <source>
        <dbReference type="ARBA" id="ARBA00022842"/>
    </source>
</evidence>
<dbReference type="Pfam" id="PF02775">
    <property type="entry name" value="TPP_enzyme_C"/>
    <property type="match status" value="1"/>
</dbReference>
<dbReference type="GO" id="GO:0030145">
    <property type="term" value="F:manganese ion binding"/>
    <property type="evidence" value="ECO:0007669"/>
    <property type="project" value="UniProtKB-UniRule"/>
</dbReference>
<dbReference type="InterPro" id="IPR029061">
    <property type="entry name" value="THDP-binding"/>
</dbReference>
<gene>
    <name evidence="7 11" type="primary">menD</name>
    <name evidence="11" type="ORF">NCTC4822_02495</name>
</gene>
<keyword evidence="6 7" id="KW-0464">Manganese</keyword>
<evidence type="ECO:0000256" key="7">
    <source>
        <dbReference type="HAMAP-Rule" id="MF_01659"/>
    </source>
</evidence>
<keyword evidence="1 7" id="KW-0474">Menaquinone biosynthesis</keyword>
<dbReference type="GO" id="GO:0009234">
    <property type="term" value="P:menaquinone biosynthetic process"/>
    <property type="evidence" value="ECO:0007669"/>
    <property type="project" value="UniProtKB-UniRule"/>
</dbReference>
<dbReference type="InterPro" id="IPR012001">
    <property type="entry name" value="Thiamin_PyroP_enz_TPP-bd_dom"/>
</dbReference>
<accession>A0A380C804</accession>
<evidence type="ECO:0000313" key="11">
    <source>
        <dbReference type="EMBL" id="SUJ14690.1"/>
    </source>
</evidence>
<dbReference type="SUPFAM" id="SSF52467">
    <property type="entry name" value="DHS-like NAD/FAD-binding domain"/>
    <property type="match status" value="1"/>
</dbReference>
<evidence type="ECO:0000259" key="9">
    <source>
        <dbReference type="Pfam" id="PF02776"/>
    </source>
</evidence>
<keyword evidence="5 7" id="KW-0786">Thiamine pyrophosphate</keyword>
<comment type="similarity">
    <text evidence="7">Belongs to the TPP enzyme family. MenD subfamily.</text>
</comment>
<dbReference type="EC" id="2.2.1.9" evidence="7"/>
<dbReference type="InterPro" id="IPR011766">
    <property type="entry name" value="TPP_enzyme_TPP-bd"/>
</dbReference>
<sequence length="570" mass="63751">MINKSILTNYVGRITSALKNAGVQSVVISPGSRSTPLAYAFALSKSFNVYTQIDERSAGFFALGLAKASRMPVVLLCTSGTAASNYFPAITEAHYARIPLIAITADRPHELREVGAPQAIDQIRLYGEHVKLSVDFPLAENNADINDYIERNVQRTVSVALTEPMGPIHLNIPFREPLLIDMDMELPTLSFKKYFKAKPTLDSASTRQIETILEASEQGIIIVGELTEHLDKASFWAFAKALNWPVLCDPLSNLRTEIPEDCIDLCIDQYDALLKSEQFGQSVLPETVIRFGAQPVSKPLSLYLKNHRPANYFVVDEDPQFRDSLGVVTHHIQSPTEAVLQVNVEKERHTYTNRWIEANELLSSMLDEYAPTANDEGTYAHVLFEHLPNSVDLISGSSMPIRDVDTFFRKTKRDIQIFANRGTNGIDGVVSTALGIQANRQRPAWLLIGDLSFLHDVNGLIASRFHETDLTIVIMNNDGGGIFSFLPQAAVESHFEDLFGTPTGLTFEHIAAMYGAQYKSISTVEAFKDELVRKKEKPLRIIEVFTNRQENVEAHRELWNKMVKRLENGD</sequence>
<organism evidence="11 12">
    <name type="scientific">Sporosarcina pasteurii</name>
    <name type="common">Bacillus pasteurii</name>
    <dbReference type="NCBI Taxonomy" id="1474"/>
    <lineage>
        <taxon>Bacteria</taxon>
        <taxon>Bacillati</taxon>
        <taxon>Bacillota</taxon>
        <taxon>Bacilli</taxon>
        <taxon>Bacillales</taxon>
        <taxon>Caryophanaceae</taxon>
        <taxon>Sporosarcina</taxon>
    </lineage>
</organism>
<dbReference type="CDD" id="cd07037">
    <property type="entry name" value="TPP_PYR_MenD"/>
    <property type="match status" value="1"/>
</dbReference>
<keyword evidence="3 7" id="KW-0479">Metal-binding</keyword>
<dbReference type="NCBIfam" id="TIGR00173">
    <property type="entry name" value="menD"/>
    <property type="match status" value="1"/>
</dbReference>
<protein>
    <recommendedName>
        <fullName evidence="7">2-succinyl-5-enolpyruvyl-6-hydroxy-3-cyclohexene-1-carboxylate synthase</fullName>
        <shortName evidence="7">SEPHCHC synthase</shortName>
        <ecNumber evidence="7">2.2.1.9</ecNumber>
    </recommendedName>
    <alternativeName>
        <fullName evidence="7">Menaquinone biosynthesis protein MenD</fullName>
    </alternativeName>
</protein>
<dbReference type="PIRSF" id="PIRSF004983">
    <property type="entry name" value="MenD"/>
    <property type="match status" value="1"/>
</dbReference>
<dbReference type="CDD" id="cd02009">
    <property type="entry name" value="TPP_SHCHC_synthase"/>
    <property type="match status" value="1"/>
</dbReference>
<keyword evidence="4 7" id="KW-0460">Magnesium</keyword>
<evidence type="ECO:0000259" key="10">
    <source>
        <dbReference type="Pfam" id="PF16582"/>
    </source>
</evidence>
<dbReference type="InterPro" id="IPR004433">
    <property type="entry name" value="MenaQ_synth_MenD"/>
</dbReference>
<dbReference type="Gene3D" id="3.40.50.1220">
    <property type="entry name" value="TPP-binding domain"/>
    <property type="match status" value="1"/>
</dbReference>
<dbReference type="GO" id="GO:0070204">
    <property type="term" value="F:2-succinyl-5-enolpyruvyl-6-hydroxy-3-cyclohexene-1-carboxylic-acid synthase activity"/>
    <property type="evidence" value="ECO:0007669"/>
    <property type="project" value="UniProtKB-UniRule"/>
</dbReference>
<feature type="domain" description="Thiamine pyrophosphate enzyme N-terminal TPP-binding" evidence="9">
    <location>
        <begin position="14"/>
        <end position="124"/>
    </location>
</feature>
<evidence type="ECO:0000259" key="8">
    <source>
        <dbReference type="Pfam" id="PF02775"/>
    </source>
</evidence>
<comment type="cofactor">
    <cofactor evidence="7">
        <name>Mg(2+)</name>
        <dbReference type="ChEBI" id="CHEBI:18420"/>
    </cofactor>
    <cofactor evidence="7">
        <name>Mn(2+)</name>
        <dbReference type="ChEBI" id="CHEBI:29035"/>
    </cofactor>
</comment>
<dbReference type="UniPathway" id="UPA00079"/>
<dbReference type="InterPro" id="IPR029035">
    <property type="entry name" value="DHS-like_NAD/FAD-binding_dom"/>
</dbReference>
<dbReference type="Gene3D" id="3.40.50.970">
    <property type="match status" value="2"/>
</dbReference>
<comment type="subunit">
    <text evidence="7">Homodimer.</text>
</comment>
<dbReference type="AlphaFoldDB" id="A0A380C804"/>
<dbReference type="SUPFAM" id="SSF52518">
    <property type="entry name" value="Thiamin diphosphate-binding fold (THDP-binding)"/>
    <property type="match status" value="2"/>
</dbReference>
<evidence type="ECO:0000256" key="2">
    <source>
        <dbReference type="ARBA" id="ARBA00022679"/>
    </source>
</evidence>
<dbReference type="UniPathway" id="UPA01057">
    <property type="reaction ID" value="UER00164"/>
</dbReference>
<evidence type="ECO:0000256" key="5">
    <source>
        <dbReference type="ARBA" id="ARBA00023052"/>
    </source>
</evidence>
<evidence type="ECO:0000256" key="6">
    <source>
        <dbReference type="ARBA" id="ARBA00023211"/>
    </source>
</evidence>
<evidence type="ECO:0000256" key="1">
    <source>
        <dbReference type="ARBA" id="ARBA00022428"/>
    </source>
</evidence>
<comment type="pathway">
    <text evidence="7">Quinol/quinone metabolism; 1,4-dihydroxy-2-naphthoate biosynthesis; 1,4-dihydroxy-2-naphthoate from chorismate: step 2/7.</text>
</comment>
<keyword evidence="12" id="KW-1185">Reference proteome</keyword>
<feature type="domain" description="Menaquinone biosynthesis protein MenD middle" evidence="10">
    <location>
        <begin position="215"/>
        <end position="391"/>
    </location>
</feature>
<dbReference type="GO" id="GO:0000287">
    <property type="term" value="F:magnesium ion binding"/>
    <property type="evidence" value="ECO:0007669"/>
    <property type="project" value="UniProtKB-UniRule"/>
</dbReference>
<dbReference type="Pfam" id="PF16582">
    <property type="entry name" value="TPP_enzyme_M_2"/>
    <property type="match status" value="1"/>
</dbReference>
<dbReference type="PANTHER" id="PTHR42916:SF1">
    <property type="entry name" value="PROTEIN PHYLLO, CHLOROPLASTIC"/>
    <property type="match status" value="1"/>
</dbReference>
<comment type="function">
    <text evidence="7">Catalyzes the thiamine diphosphate-dependent decarboxylation of 2-oxoglutarate and the subsequent addition of the resulting succinic semialdehyde-thiamine pyrophosphate anion to isochorismate to yield 2-succinyl-5-enolpyruvyl-6-hydroxy-3-cyclohexene-1-carboxylate (SEPHCHC).</text>
</comment>
<reference evidence="11 12" key="1">
    <citation type="submission" date="2018-06" db="EMBL/GenBank/DDBJ databases">
        <authorList>
            <consortium name="Pathogen Informatics"/>
            <person name="Doyle S."/>
        </authorList>
    </citation>
    <scope>NUCLEOTIDE SEQUENCE [LARGE SCALE GENOMIC DNA]</scope>
    <source>
        <strain evidence="12">ATCC 11859 / DSM 33 / NCIB 8841 / NCTC 4822</strain>
    </source>
</reference>
<comment type="cofactor">
    <cofactor evidence="7">
        <name>thiamine diphosphate</name>
        <dbReference type="ChEBI" id="CHEBI:58937"/>
    </cofactor>
    <text evidence="7">Binds 1 thiamine pyrophosphate per subunit.</text>
</comment>
<dbReference type="RefSeq" id="WP_115362622.1">
    <property type="nucleotide sequence ID" value="NZ_CP038012.1"/>
</dbReference>
<dbReference type="Proteomes" id="UP000254519">
    <property type="component" value="Unassembled WGS sequence"/>
</dbReference>
<feature type="domain" description="Thiamine pyrophosphate enzyme TPP-binding" evidence="8">
    <location>
        <begin position="429"/>
        <end position="532"/>
    </location>
</feature>
<dbReference type="OrthoDB" id="9791859at2"/>
<name>A0A380C804_SPOPA</name>